<sequence length="892" mass="105034">MCETKVAYSPHFLVRVAGQPVEHLTDLTFSNTLHCVNQIKEVESELKDVTERTTALLYDYIRLEKNQDRKKALINFKRDVYNHRHVTAQTLKKMTQSMPAELKEAIGTWHSLLNDCVRLNETVQDVFERELVEKRHRLRQLFSEERFIKGIQLSNEMLYRQLNNYLRHDWLGDKLTKKLRHAELSLLNYFNRMVFKPTPFSTFTGLCQGVFTDGPSVIRIRHSHEKRHVNVNLAYIKRIERKVLELEDVRPSLHVSLNPTFRIVNDHILFFRRGKDGTAQAFNDETFVKIKLTSPVKKVIQVIQEKNGPITVHELVHALWKTLKNTYSLEECRGFVEKLESTQLITFSFGIEEQARDYLHQFVCKLKTLSSPKIEDVVSRLEEVHDIVRRFSHADHQKRAYLLAQAERNLNQLYDTLHIPFDKQHHYAKAKVFEDVSYDESRFQLNRDEWTGFLEDLSVLQQFMPLFDDHVVEKIAANQFFRQRFGENKRVKLLDFYREYSRMTQSDWQQMWHEIQQHNDTFQKVKTLRKAFYDYVSDLLDKTPAGRPLYLEKRWIKQLLEKFPDILRNWSSSSFYCQLARNGNATHLVLNKVGPGYGKHYSRYCDLFFDEAGNNSFLQSIRESYKVFGAQTVFADLNAVLGLNINLHPKILDYELTYPGSSPNLETNQINVSDVSVCYDRAKQRLTLYADKLAKSVELIPMGFLFPMLAPPFYKFLSSLSYSNGVEHSFWEKFDRDQRGGAFRYYPRLLFGNVVLDRRTWKIPVEAIRSTFRKSDWEYFCQIQELVDQHRLPSHVFVKALSSLDVFSDADRKADLKSWIEDVKKTRQRKPQYVNFHNYFDTKIMEKIVKDASGDITFQEVYPTPGDALAGEDGHYVSEFLFEVHNPRSDET</sequence>
<evidence type="ECO:0000259" key="1">
    <source>
        <dbReference type="Pfam" id="PF04738"/>
    </source>
</evidence>
<keyword evidence="3" id="KW-1185">Reference proteome</keyword>
<dbReference type="KEGG" id="ntr:B0W44_12655"/>
<accession>A0A1U9K8X2</accession>
<organism evidence="2 3">
    <name type="scientific">Novibacillus thermophilus</name>
    <dbReference type="NCBI Taxonomy" id="1471761"/>
    <lineage>
        <taxon>Bacteria</taxon>
        <taxon>Bacillati</taxon>
        <taxon>Bacillota</taxon>
        <taxon>Bacilli</taxon>
        <taxon>Bacillales</taxon>
        <taxon>Thermoactinomycetaceae</taxon>
        <taxon>Novibacillus</taxon>
    </lineage>
</organism>
<protein>
    <recommendedName>
        <fullName evidence="1">Lantibiotic dehydratase N-terminal domain-containing protein</fullName>
    </recommendedName>
</protein>
<proteinExistence type="predicted"/>
<dbReference type="Proteomes" id="UP000188603">
    <property type="component" value="Chromosome"/>
</dbReference>
<dbReference type="OrthoDB" id="2442555at2"/>
<dbReference type="Pfam" id="PF04738">
    <property type="entry name" value="Lant_dehydr_N"/>
    <property type="match status" value="1"/>
</dbReference>
<gene>
    <name evidence="2" type="ORF">B0W44_12655</name>
</gene>
<dbReference type="AlphaFoldDB" id="A0A1U9K8X2"/>
<dbReference type="RefSeq" id="WP_077720343.1">
    <property type="nucleotide sequence ID" value="NZ_CP019699.1"/>
</dbReference>
<feature type="domain" description="Lantibiotic dehydratase N-terminal" evidence="1">
    <location>
        <begin position="145"/>
        <end position="798"/>
    </location>
</feature>
<dbReference type="InterPro" id="IPR006827">
    <property type="entry name" value="Lant_deHydtase_N"/>
</dbReference>
<dbReference type="EMBL" id="CP019699">
    <property type="protein sequence ID" value="AQS56484.1"/>
    <property type="molecule type" value="Genomic_DNA"/>
</dbReference>
<name>A0A1U9K8X2_9BACL</name>
<evidence type="ECO:0000313" key="2">
    <source>
        <dbReference type="EMBL" id="AQS56484.1"/>
    </source>
</evidence>
<reference evidence="2 3" key="1">
    <citation type="journal article" date="2015" name="Int. J. Syst. Evol. Microbiol.">
        <title>Novibacillus thermophilus gen. nov., sp. nov., a Gram-staining-negative and moderately thermophilic member of the family Thermoactinomycetaceae.</title>
        <authorList>
            <person name="Yang G."/>
            <person name="Chen J."/>
            <person name="Zhou S."/>
        </authorList>
    </citation>
    <scope>NUCLEOTIDE SEQUENCE [LARGE SCALE GENOMIC DNA]</scope>
    <source>
        <strain evidence="2 3">SG-1</strain>
    </source>
</reference>
<dbReference type="STRING" id="1471761.B0W44_12655"/>
<evidence type="ECO:0000313" key="3">
    <source>
        <dbReference type="Proteomes" id="UP000188603"/>
    </source>
</evidence>